<evidence type="ECO:0000256" key="5">
    <source>
        <dbReference type="ARBA" id="ARBA00022801"/>
    </source>
</evidence>
<dbReference type="PANTHER" id="PTHR11533">
    <property type="entry name" value="PROTEASE M1 ZINC METALLOPROTEASE"/>
    <property type="match status" value="1"/>
</dbReference>
<dbReference type="Pfam" id="PF17900">
    <property type="entry name" value="Peptidase_M1_N"/>
    <property type="match status" value="1"/>
</dbReference>
<dbReference type="Gene3D" id="1.25.50.20">
    <property type="match status" value="1"/>
</dbReference>
<dbReference type="EMBL" id="CAJFCJ010000006">
    <property type="protein sequence ID" value="CAD5116626.1"/>
    <property type="molecule type" value="Genomic_DNA"/>
</dbReference>
<proteinExistence type="inferred from homology"/>
<evidence type="ECO:0000256" key="1">
    <source>
        <dbReference type="ARBA" id="ARBA00010136"/>
    </source>
</evidence>
<evidence type="ECO:0000256" key="4">
    <source>
        <dbReference type="ARBA" id="ARBA00022723"/>
    </source>
</evidence>
<keyword evidence="2 11" id="KW-0031">Aminopeptidase</keyword>
<dbReference type="GO" id="GO:0006508">
    <property type="term" value="P:proteolysis"/>
    <property type="evidence" value="ECO:0007669"/>
    <property type="project" value="UniProtKB-KW"/>
</dbReference>
<organism evidence="16 17">
    <name type="scientific">Dimorphilus gyrociliatus</name>
    <dbReference type="NCBI Taxonomy" id="2664684"/>
    <lineage>
        <taxon>Eukaryota</taxon>
        <taxon>Metazoa</taxon>
        <taxon>Spiralia</taxon>
        <taxon>Lophotrochozoa</taxon>
        <taxon>Annelida</taxon>
        <taxon>Polychaeta</taxon>
        <taxon>Polychaeta incertae sedis</taxon>
        <taxon>Dinophilidae</taxon>
        <taxon>Dimorphilus</taxon>
    </lineage>
</organism>
<dbReference type="Pfam" id="PF01433">
    <property type="entry name" value="Peptidase_M1"/>
    <property type="match status" value="1"/>
</dbReference>
<feature type="site" description="Transition state stabilizer" evidence="10">
    <location>
        <position position="420"/>
    </location>
</feature>
<feature type="domain" description="Aminopeptidase N-like N-terminal" evidence="15">
    <location>
        <begin position="36"/>
        <end position="228"/>
    </location>
</feature>
<comment type="similarity">
    <text evidence="1 11">Belongs to the peptidase M1 family.</text>
</comment>
<dbReference type="GO" id="GO:0005737">
    <property type="term" value="C:cytoplasm"/>
    <property type="evidence" value="ECO:0007669"/>
    <property type="project" value="TreeGrafter"/>
</dbReference>
<dbReference type="GO" id="GO:0043171">
    <property type="term" value="P:peptide catabolic process"/>
    <property type="evidence" value="ECO:0007669"/>
    <property type="project" value="TreeGrafter"/>
</dbReference>
<keyword evidence="3 11" id="KW-0645">Protease</keyword>
<evidence type="ECO:0000313" key="17">
    <source>
        <dbReference type="Proteomes" id="UP000549394"/>
    </source>
</evidence>
<dbReference type="InterPro" id="IPR045357">
    <property type="entry name" value="Aminopeptidase_N-like_N"/>
</dbReference>
<dbReference type="GO" id="GO:0070006">
    <property type="term" value="F:metalloaminopeptidase activity"/>
    <property type="evidence" value="ECO:0007669"/>
    <property type="project" value="TreeGrafter"/>
</dbReference>
<feature type="signal peptide" evidence="12">
    <location>
        <begin position="1"/>
        <end position="24"/>
    </location>
</feature>
<evidence type="ECO:0000256" key="8">
    <source>
        <dbReference type="PIRSR" id="PIRSR634016-1"/>
    </source>
</evidence>
<keyword evidence="12" id="KW-0732">Signal</keyword>
<dbReference type="GO" id="GO:0008270">
    <property type="term" value="F:zinc ion binding"/>
    <property type="evidence" value="ECO:0007669"/>
    <property type="project" value="UniProtKB-UniRule"/>
</dbReference>
<accession>A0A7I8VK28</accession>
<keyword evidence="6 9" id="KW-0862">Zinc</keyword>
<feature type="binding site" evidence="9">
    <location>
        <position position="338"/>
    </location>
    <ligand>
        <name>Zn(2+)</name>
        <dbReference type="ChEBI" id="CHEBI:29105"/>
        <note>catalytic</note>
    </ligand>
</feature>
<evidence type="ECO:0000256" key="12">
    <source>
        <dbReference type="SAM" id="SignalP"/>
    </source>
</evidence>
<dbReference type="AlphaFoldDB" id="A0A7I8VK28"/>
<feature type="chain" id="PRO_5029836165" description="Aminopeptidase" evidence="12">
    <location>
        <begin position="25"/>
        <end position="923"/>
    </location>
</feature>
<dbReference type="SUPFAM" id="SSF55486">
    <property type="entry name" value="Metalloproteases ('zincins'), catalytic domain"/>
    <property type="match status" value="1"/>
</dbReference>
<dbReference type="InterPro" id="IPR042097">
    <property type="entry name" value="Aminopeptidase_N-like_N_sf"/>
</dbReference>
<dbReference type="InterPro" id="IPR014782">
    <property type="entry name" value="Peptidase_M1_dom"/>
</dbReference>
<evidence type="ECO:0000313" key="16">
    <source>
        <dbReference type="EMBL" id="CAD5116626.1"/>
    </source>
</evidence>
<keyword evidence="17" id="KW-1185">Reference proteome</keyword>
<evidence type="ECO:0000256" key="7">
    <source>
        <dbReference type="ARBA" id="ARBA00023049"/>
    </source>
</evidence>
<dbReference type="Gene3D" id="2.60.40.1910">
    <property type="match status" value="1"/>
</dbReference>
<feature type="binding site" evidence="9">
    <location>
        <position position="357"/>
    </location>
    <ligand>
        <name>Zn(2+)</name>
        <dbReference type="ChEBI" id="CHEBI:29105"/>
        <note>catalytic</note>
    </ligand>
</feature>
<dbReference type="Pfam" id="PF11838">
    <property type="entry name" value="ERAP1_C"/>
    <property type="match status" value="1"/>
</dbReference>
<name>A0A7I8VK28_9ANNE</name>
<feature type="domain" description="ERAP1-like C-terminal" evidence="14">
    <location>
        <begin position="558"/>
        <end position="860"/>
    </location>
</feature>
<dbReference type="GO" id="GO:0042277">
    <property type="term" value="F:peptide binding"/>
    <property type="evidence" value="ECO:0007669"/>
    <property type="project" value="TreeGrafter"/>
</dbReference>
<dbReference type="PRINTS" id="PR00756">
    <property type="entry name" value="ALADIPTASE"/>
</dbReference>
<keyword evidence="4 9" id="KW-0479">Metal-binding</keyword>
<dbReference type="InterPro" id="IPR034016">
    <property type="entry name" value="M1_APN-typ"/>
</dbReference>
<dbReference type="InterPro" id="IPR050344">
    <property type="entry name" value="Peptidase_M1_aminopeptidases"/>
</dbReference>
<dbReference type="OrthoDB" id="10031169at2759"/>
<dbReference type="EC" id="3.4.11.-" evidence="11"/>
<dbReference type="FunFam" id="1.10.390.10:FF:000013">
    <property type="entry name" value="Aminopeptidase N"/>
    <property type="match status" value="1"/>
</dbReference>
<evidence type="ECO:0000256" key="9">
    <source>
        <dbReference type="PIRSR" id="PIRSR634016-3"/>
    </source>
</evidence>
<feature type="domain" description="Peptidase M1 membrane alanine aminopeptidase" evidence="13">
    <location>
        <begin position="264"/>
        <end position="485"/>
    </location>
</feature>
<evidence type="ECO:0000256" key="2">
    <source>
        <dbReference type="ARBA" id="ARBA00022438"/>
    </source>
</evidence>
<evidence type="ECO:0000259" key="13">
    <source>
        <dbReference type="Pfam" id="PF01433"/>
    </source>
</evidence>
<evidence type="ECO:0000256" key="3">
    <source>
        <dbReference type="ARBA" id="ARBA00022670"/>
    </source>
</evidence>
<evidence type="ECO:0000256" key="6">
    <source>
        <dbReference type="ARBA" id="ARBA00022833"/>
    </source>
</evidence>
<dbReference type="PANTHER" id="PTHR11533:SF301">
    <property type="entry name" value="AMINOPEPTIDASE"/>
    <property type="match status" value="1"/>
</dbReference>
<dbReference type="InterPro" id="IPR024571">
    <property type="entry name" value="ERAP1-like_C_dom"/>
</dbReference>
<dbReference type="GO" id="GO:0005615">
    <property type="term" value="C:extracellular space"/>
    <property type="evidence" value="ECO:0007669"/>
    <property type="project" value="TreeGrafter"/>
</dbReference>
<reference evidence="16 17" key="1">
    <citation type="submission" date="2020-08" db="EMBL/GenBank/DDBJ databases">
        <authorList>
            <person name="Hejnol A."/>
        </authorList>
    </citation>
    <scope>NUCLEOTIDE SEQUENCE [LARGE SCALE GENOMIC DNA]</scope>
</reference>
<dbReference type="InterPro" id="IPR001930">
    <property type="entry name" value="Peptidase_M1"/>
</dbReference>
<keyword evidence="5 11" id="KW-0378">Hydrolase</keyword>
<dbReference type="Gene3D" id="2.60.40.1730">
    <property type="entry name" value="tricorn interacting facor f3 domain"/>
    <property type="match status" value="1"/>
</dbReference>
<keyword evidence="7 11" id="KW-0482">Metalloprotease</keyword>
<dbReference type="CDD" id="cd09601">
    <property type="entry name" value="M1_APN-Q_like"/>
    <property type="match status" value="1"/>
</dbReference>
<dbReference type="Proteomes" id="UP000549394">
    <property type="component" value="Unassembled WGS sequence"/>
</dbReference>
<evidence type="ECO:0000256" key="11">
    <source>
        <dbReference type="RuleBase" id="RU364040"/>
    </source>
</evidence>
<evidence type="ECO:0000259" key="15">
    <source>
        <dbReference type="Pfam" id="PF17900"/>
    </source>
</evidence>
<comment type="cofactor">
    <cofactor evidence="9 11">
        <name>Zn(2+)</name>
        <dbReference type="ChEBI" id="CHEBI:29105"/>
    </cofactor>
    <text evidence="9 11">Binds 1 zinc ion per subunit.</text>
</comment>
<feature type="active site" description="Proton acceptor" evidence="8">
    <location>
        <position position="335"/>
    </location>
</feature>
<dbReference type="SUPFAM" id="SSF63737">
    <property type="entry name" value="Leukotriene A4 hydrolase N-terminal domain"/>
    <property type="match status" value="1"/>
</dbReference>
<sequence length="923" mass="107016">MIADRLFSITALIAVCCLVEITLARDAIRLPKNLRPYNYTVRLRPDIYSSQTDFTFSGSVLIDFDVVQTTNKIVVNQRGLTPENFFLTLAPDSIPANVPRLQELIVKDTEEVFEILLNGDLVQNAKYRMLLIFKGDMPVMGGSGIYVDYYTENGERRHLVATQFQRDATRTAFPCFDEPEFKANFNIELERRESRTSLSNGDLVQTIDLEDGWKRDIFERTPYMSCYLVAFVISDFEHVEFNSDKGRRIRVWVQRSYIHKVNFTVSVAGKIQDWFEDWTDYEHQTSKTDHVGLPNKGGAMENWGLILYDENALLFDPENEPVSFKMRAASLIAHEVAHFWFGNLITCEWWSDTWLNEGFAAFFQWEPLGDVLNWNHGMMQHIRAVNSIKGMDELESALPVYRPDVQLPSQAPSAFSRFTYSKGGALLRMFQQWIGKPIFQRSIRRYLKKFAFKSVVTQDLWDCIQDELEESGVSNFNVTENFNPWVNQRGISRIQVERKSNNLDLTQNRYPDFSGDDNYLWPVPVTVVTEGEAPGNNNVQFTLRQRNDDFTPNNLGNWYGINSRGSGYYRTLYDKAGEDDLLRTLENDISKVDDNQRLIIMDDNLLRFDKSEIKEVEALRFTKFLRNEETAGPWNIFSQSFQEFYSNIVDISNDTALRDYTRYLVDNMYGKVNFEPVVGEAELTKLTREVVSGLACGFGNQQCIDRALELVNQYRGDKDNNPIPADQRLNAYCTSLSYGDNTRENFFFIEELLEETNSLPEGDALFRSLACVSSVSLVNEYLDRLLLNSTTYYDDAGRVARMFNLLDNERGRATLIPRLNDFWIGDYPQGQISLTLVKLCEQTFQESKANEIKRILSERPENFDYLWDILNDNQNWVAEEYGNIRQWLVDNTPTNYELKSVFTGQYHNNQFVRYGSILDFENY</sequence>
<comment type="caution">
    <text evidence="16">The sequence shown here is derived from an EMBL/GenBank/DDBJ whole genome shotgun (WGS) entry which is preliminary data.</text>
</comment>
<evidence type="ECO:0000259" key="14">
    <source>
        <dbReference type="Pfam" id="PF11838"/>
    </source>
</evidence>
<dbReference type="InterPro" id="IPR027268">
    <property type="entry name" value="Peptidase_M4/M1_CTD_sf"/>
</dbReference>
<evidence type="ECO:0000256" key="10">
    <source>
        <dbReference type="PIRSR" id="PIRSR634016-4"/>
    </source>
</evidence>
<dbReference type="Gene3D" id="1.10.390.10">
    <property type="entry name" value="Neutral Protease Domain 2"/>
    <property type="match status" value="1"/>
</dbReference>
<gene>
    <name evidence="16" type="ORF">DGYR_LOCUS5231</name>
</gene>
<feature type="binding site" evidence="9">
    <location>
        <position position="334"/>
    </location>
    <ligand>
        <name>Zn(2+)</name>
        <dbReference type="ChEBI" id="CHEBI:29105"/>
        <note>catalytic</note>
    </ligand>
</feature>
<dbReference type="GO" id="GO:0016020">
    <property type="term" value="C:membrane"/>
    <property type="evidence" value="ECO:0007669"/>
    <property type="project" value="TreeGrafter"/>
</dbReference>
<protein>
    <recommendedName>
        <fullName evidence="11">Aminopeptidase</fullName>
        <ecNumber evidence="11">3.4.11.-</ecNumber>
    </recommendedName>
</protein>